<dbReference type="Pfam" id="PF00097">
    <property type="entry name" value="zf-C3HC4"/>
    <property type="match status" value="1"/>
</dbReference>
<keyword evidence="12 14" id="KW-0539">Nucleus</keyword>
<feature type="coiled-coil region" evidence="15">
    <location>
        <begin position="249"/>
        <end position="311"/>
    </location>
</feature>
<dbReference type="GO" id="GO:0016567">
    <property type="term" value="P:protein ubiquitination"/>
    <property type="evidence" value="ECO:0007669"/>
    <property type="project" value="UniProtKB-UniRule"/>
</dbReference>
<dbReference type="InterPro" id="IPR018957">
    <property type="entry name" value="Znf_C3HC4_RING-type"/>
</dbReference>
<evidence type="ECO:0000313" key="20">
    <source>
        <dbReference type="WBParaSite" id="BPAG_0001224701-mRNA-1"/>
    </source>
</evidence>
<feature type="coiled-coil region" evidence="15">
    <location>
        <begin position="487"/>
        <end position="556"/>
    </location>
</feature>
<dbReference type="STRING" id="6280.A0A0N4TU04"/>
<dbReference type="PROSITE" id="PS50089">
    <property type="entry name" value="ZF_RING_2"/>
    <property type="match status" value="1"/>
</dbReference>
<proteinExistence type="inferred from homology"/>
<comment type="catalytic activity">
    <reaction evidence="1 14">
        <text>S-ubiquitinyl-[E2 ubiquitin-conjugating enzyme]-L-cysteine + [acceptor protein]-L-lysine = [E2 ubiquitin-conjugating enzyme]-L-cysteine + N(6)-ubiquitinyl-[acceptor protein]-L-lysine.</text>
        <dbReference type="EC" id="2.3.2.27"/>
    </reaction>
</comment>
<evidence type="ECO:0000313" key="19">
    <source>
        <dbReference type="Proteomes" id="UP000278627"/>
    </source>
</evidence>
<dbReference type="PANTHER" id="PTHR23163">
    <property type="entry name" value="RING FINGER PROTEIN-RELATED"/>
    <property type="match status" value="1"/>
</dbReference>
<name>A0A0N4TU04_BRUPA</name>
<keyword evidence="6 14" id="KW-0479">Metal-binding</keyword>
<feature type="coiled-coil region" evidence="15">
    <location>
        <begin position="363"/>
        <end position="404"/>
    </location>
</feature>
<dbReference type="UniPathway" id="UPA00143"/>
<dbReference type="Pfam" id="PF26095">
    <property type="entry name" value="CC_Bre1"/>
    <property type="match status" value="1"/>
</dbReference>
<evidence type="ECO:0000256" key="8">
    <source>
        <dbReference type="ARBA" id="ARBA00022786"/>
    </source>
</evidence>
<dbReference type="SMART" id="SM00184">
    <property type="entry name" value="RING"/>
    <property type="match status" value="1"/>
</dbReference>
<evidence type="ECO:0000256" key="16">
    <source>
        <dbReference type="SAM" id="MobiDB-lite"/>
    </source>
</evidence>
<dbReference type="GO" id="GO:0061630">
    <property type="term" value="F:ubiquitin protein ligase activity"/>
    <property type="evidence" value="ECO:0007669"/>
    <property type="project" value="UniProtKB-EC"/>
</dbReference>
<comment type="similarity">
    <text evidence="4 14">Belongs to the BRE1 family.</text>
</comment>
<dbReference type="AlphaFoldDB" id="A0A0N4TU04"/>
<keyword evidence="19" id="KW-1185">Reference proteome</keyword>
<reference evidence="18 19" key="2">
    <citation type="submission" date="2018-11" db="EMBL/GenBank/DDBJ databases">
        <authorList>
            <consortium name="Pathogen Informatics"/>
        </authorList>
    </citation>
    <scope>NUCLEOTIDE SEQUENCE [LARGE SCALE GENOMIC DNA]</scope>
</reference>
<comment type="subcellular location">
    <subcellularLocation>
        <location evidence="2 14">Nucleus</location>
    </subcellularLocation>
</comment>
<evidence type="ECO:0000313" key="18">
    <source>
        <dbReference type="EMBL" id="VDN93395.1"/>
    </source>
</evidence>
<evidence type="ECO:0000256" key="1">
    <source>
        <dbReference type="ARBA" id="ARBA00000900"/>
    </source>
</evidence>
<sequence length="976" mass="113811">MNESEFDVSTMQNLSAVHAYYGTRPNEKAVYEVKERHFVEMSKRSSPGSDDDSPGASADEPLYSKRRLVEFEPVRICSVSGTSDIDAKVLAVQHYKLSERFRLKERQTTQLQHRVEQLESRQAQDDAMMCTINRFWNLFDENVRTLLQRFDAETAVEGEIKMECEETKSFLAKLAHWDDGETEEKLKQRVEFSRRAISKLIQVFDHITQRNGKIAEMIASCSTADESPDDGASTSDGRPNVNAMLVKRNAELSEENIKLQKMITKLQSENHSLSSKVSAQEDKLTIIDTRKQEMDNSLEEMKYELEKAMRRECKLDFRLAEYVKKTRDLEMNLMKASVVNGPNNTNNTKADSPPTASVNKSKLEELEQNLEIQTDLAASRLQELQEMLDKNKNLTKQVENLKMNLKNIPTEVIRTSIEYTTLQSQFSSLFTEANQMRQVTDEHASQPILKLCILRQQIETAKSQLAALRSAHSKQIEVMESEECQAREQMQDTMNRHEEELYQVRREYEMLRLEFEQNLSANEQSGPLNKEIRLMLASAKAENQQLKQEANRFKRKWKEAVSSLAKCNKELESERRYRERCLLIEIEDDNDALASPDQDRNIAEPSESILHDGESCEYNSEIDGDTDIGTHPNRVIQKLKKKVADLQLKIDALNALTAEQRERAELLVRERRLKLENDKLQLHIKKLAGADHREKMKYYSDEAQRKIRLETADRLRKEAHSARQEEEGLMNDVETTGQAFEEMQEQNTRLLQQLREKDDANLKLMAERIRANQYQKKMSEERERTEERISSLQNQIEAQQLMISKLEETEKLLRQKNSHLEHQLRLIEQANDMHKRKAIECSQTSADYKAQLEKCNSQLNDAQQAVTTKTSQQEVDSFKIKRLEEEKSILRKKLERTKKMEKMENWDEVLNEEIRELKDILTCPSCKVRRKDAVLTKCFHVFCMECMKTRYETRRRKCPKCNAAFGANDYRRMYFT</sequence>
<evidence type="ECO:0000256" key="2">
    <source>
        <dbReference type="ARBA" id="ARBA00004123"/>
    </source>
</evidence>
<dbReference type="InterPro" id="IPR058643">
    <property type="entry name" value="BRE1-like_CC"/>
</dbReference>
<keyword evidence="5 14" id="KW-0808">Transferase</keyword>
<accession>A0A0N4TU04</accession>
<dbReference type="WBParaSite" id="BPAG_0001224701-mRNA-1">
    <property type="protein sequence ID" value="BPAG_0001224701-mRNA-1"/>
    <property type="gene ID" value="BPAG_0001224701"/>
</dbReference>
<feature type="coiled-coil region" evidence="15">
    <location>
        <begin position="712"/>
        <end position="900"/>
    </location>
</feature>
<dbReference type="InterPro" id="IPR001841">
    <property type="entry name" value="Znf_RING"/>
</dbReference>
<dbReference type="PANTHER" id="PTHR23163:SF0">
    <property type="entry name" value="E3 UBIQUITIN-PROTEIN LIGASE BRE1"/>
    <property type="match status" value="1"/>
</dbReference>
<evidence type="ECO:0000256" key="4">
    <source>
        <dbReference type="ARBA" id="ARBA00005555"/>
    </source>
</evidence>
<dbReference type="Proteomes" id="UP000278627">
    <property type="component" value="Unassembled WGS sequence"/>
</dbReference>
<gene>
    <name evidence="18" type="ORF">BPAG_LOCUS12209</name>
</gene>
<dbReference type="Gene3D" id="3.30.40.10">
    <property type="entry name" value="Zinc/RING finger domain, C3HC4 (zinc finger)"/>
    <property type="match status" value="1"/>
</dbReference>
<evidence type="ECO:0000256" key="10">
    <source>
        <dbReference type="ARBA" id="ARBA00022853"/>
    </source>
</evidence>
<dbReference type="EC" id="2.3.2.27" evidence="14"/>
<organism evidence="20">
    <name type="scientific">Brugia pahangi</name>
    <name type="common">Filarial nematode worm</name>
    <dbReference type="NCBI Taxonomy" id="6280"/>
    <lineage>
        <taxon>Eukaryota</taxon>
        <taxon>Metazoa</taxon>
        <taxon>Ecdysozoa</taxon>
        <taxon>Nematoda</taxon>
        <taxon>Chromadorea</taxon>
        <taxon>Rhabditida</taxon>
        <taxon>Spirurina</taxon>
        <taxon>Spiruromorpha</taxon>
        <taxon>Filarioidea</taxon>
        <taxon>Onchocercidae</taxon>
        <taxon>Brugia</taxon>
    </lineage>
</organism>
<dbReference type="Pfam" id="PF26052">
    <property type="entry name" value="BRE1B"/>
    <property type="match status" value="1"/>
</dbReference>
<dbReference type="InterPro" id="IPR013083">
    <property type="entry name" value="Znf_RING/FYVE/PHD"/>
</dbReference>
<dbReference type="GO" id="GO:0033503">
    <property type="term" value="C:HULC complex"/>
    <property type="evidence" value="ECO:0007669"/>
    <property type="project" value="TreeGrafter"/>
</dbReference>
<feature type="domain" description="RING-type" evidence="17">
    <location>
        <begin position="923"/>
        <end position="962"/>
    </location>
</feature>
<keyword evidence="7 13" id="KW-0863">Zinc-finger</keyword>
<protein>
    <recommendedName>
        <fullName evidence="14">E3 ubiquitin protein ligase</fullName>
        <ecNumber evidence="14">2.3.2.27</ecNumber>
    </recommendedName>
</protein>
<evidence type="ECO:0000256" key="13">
    <source>
        <dbReference type="PROSITE-ProRule" id="PRU00175"/>
    </source>
</evidence>
<evidence type="ECO:0000259" key="17">
    <source>
        <dbReference type="PROSITE" id="PS50089"/>
    </source>
</evidence>
<feature type="coiled-coil region" evidence="15">
    <location>
        <begin position="636"/>
        <end position="663"/>
    </location>
</feature>
<dbReference type="InterPro" id="IPR013956">
    <property type="entry name" value="E3_ubiquit_lig_Bre1"/>
</dbReference>
<evidence type="ECO:0000256" key="6">
    <source>
        <dbReference type="ARBA" id="ARBA00022723"/>
    </source>
</evidence>
<evidence type="ECO:0000256" key="7">
    <source>
        <dbReference type="ARBA" id="ARBA00022771"/>
    </source>
</evidence>
<dbReference type="EMBL" id="UZAD01013275">
    <property type="protein sequence ID" value="VDN93395.1"/>
    <property type="molecule type" value="Genomic_DNA"/>
</dbReference>
<evidence type="ECO:0000256" key="11">
    <source>
        <dbReference type="ARBA" id="ARBA00023054"/>
    </source>
</evidence>
<feature type="region of interest" description="Disordered" evidence="16">
    <location>
        <begin position="338"/>
        <end position="357"/>
    </location>
</feature>
<keyword evidence="8 14" id="KW-0833">Ubl conjugation pathway</keyword>
<dbReference type="GO" id="GO:0008270">
    <property type="term" value="F:zinc ion binding"/>
    <property type="evidence" value="ECO:0007669"/>
    <property type="project" value="UniProtKB-KW"/>
</dbReference>
<evidence type="ECO:0000256" key="14">
    <source>
        <dbReference type="RuleBase" id="RU365038"/>
    </source>
</evidence>
<evidence type="ECO:0000256" key="9">
    <source>
        <dbReference type="ARBA" id="ARBA00022833"/>
    </source>
</evidence>
<dbReference type="InterPro" id="IPR058642">
    <property type="entry name" value="BRE1A/B-like_dom"/>
</dbReference>
<evidence type="ECO:0000256" key="5">
    <source>
        <dbReference type="ARBA" id="ARBA00022679"/>
    </source>
</evidence>
<comment type="pathway">
    <text evidence="3 14">Protein modification; protein ubiquitination.</text>
</comment>
<evidence type="ECO:0000256" key="12">
    <source>
        <dbReference type="ARBA" id="ARBA00023242"/>
    </source>
</evidence>
<dbReference type="PROSITE" id="PS00518">
    <property type="entry name" value="ZF_RING_1"/>
    <property type="match status" value="1"/>
</dbReference>
<dbReference type="InterPro" id="IPR017907">
    <property type="entry name" value="Znf_RING_CS"/>
</dbReference>
<dbReference type="FunFam" id="3.30.40.10:FF:000040">
    <property type="entry name" value="E3 ubiquitin protein ligase"/>
    <property type="match status" value="1"/>
</dbReference>
<keyword evidence="9 14" id="KW-0862">Zinc</keyword>
<evidence type="ECO:0000256" key="15">
    <source>
        <dbReference type="SAM" id="Coils"/>
    </source>
</evidence>
<keyword evidence="11 14" id="KW-0175">Coiled coil</keyword>
<keyword evidence="10 14" id="KW-0156">Chromatin regulator</keyword>
<dbReference type="GO" id="GO:0006325">
    <property type="term" value="P:chromatin organization"/>
    <property type="evidence" value="ECO:0007669"/>
    <property type="project" value="UniProtKB-KW"/>
</dbReference>
<reference evidence="20" key="1">
    <citation type="submission" date="2017-02" db="UniProtKB">
        <authorList>
            <consortium name="WormBaseParasite"/>
        </authorList>
    </citation>
    <scope>IDENTIFICATION</scope>
</reference>
<feature type="compositionally biased region" description="Polar residues" evidence="16">
    <location>
        <begin position="340"/>
        <end position="357"/>
    </location>
</feature>
<dbReference type="GO" id="GO:0005634">
    <property type="term" value="C:nucleus"/>
    <property type="evidence" value="ECO:0007669"/>
    <property type="project" value="UniProtKB-SubCell"/>
</dbReference>
<evidence type="ECO:0000256" key="3">
    <source>
        <dbReference type="ARBA" id="ARBA00004906"/>
    </source>
</evidence>
<dbReference type="SUPFAM" id="SSF57850">
    <property type="entry name" value="RING/U-box"/>
    <property type="match status" value="1"/>
</dbReference>